<sequence>HRQLVVVRRAGVGVRPSAAHRAVGIAFDPGVGQLPSGRHHRPVRVLYACRTVLCHAFKGSDFR</sequence>
<comment type="caution">
    <text evidence="1">The sequence shown here is derived from an EMBL/GenBank/DDBJ whole genome shotgun (WGS) entry which is preliminary data.</text>
</comment>
<protein>
    <submittedName>
        <fullName evidence="1">Uncharacterized protein</fullName>
    </submittedName>
</protein>
<dbReference type="AlphaFoldDB" id="A0A699XE17"/>
<proteinExistence type="predicted"/>
<accession>A0A699XE17</accession>
<name>A0A699XE17_TANCI</name>
<evidence type="ECO:0000313" key="1">
    <source>
        <dbReference type="EMBL" id="GFD55081.1"/>
    </source>
</evidence>
<organism evidence="1">
    <name type="scientific">Tanacetum cinerariifolium</name>
    <name type="common">Dalmatian daisy</name>
    <name type="synonym">Chrysanthemum cinerariifolium</name>
    <dbReference type="NCBI Taxonomy" id="118510"/>
    <lineage>
        <taxon>Eukaryota</taxon>
        <taxon>Viridiplantae</taxon>
        <taxon>Streptophyta</taxon>
        <taxon>Embryophyta</taxon>
        <taxon>Tracheophyta</taxon>
        <taxon>Spermatophyta</taxon>
        <taxon>Magnoliopsida</taxon>
        <taxon>eudicotyledons</taxon>
        <taxon>Gunneridae</taxon>
        <taxon>Pentapetalae</taxon>
        <taxon>asterids</taxon>
        <taxon>campanulids</taxon>
        <taxon>Asterales</taxon>
        <taxon>Asteraceae</taxon>
        <taxon>Asteroideae</taxon>
        <taxon>Anthemideae</taxon>
        <taxon>Anthemidinae</taxon>
        <taxon>Tanacetum</taxon>
    </lineage>
</organism>
<dbReference type="EMBL" id="BKCJ011813787">
    <property type="protein sequence ID" value="GFD55081.1"/>
    <property type="molecule type" value="Genomic_DNA"/>
</dbReference>
<gene>
    <name evidence="1" type="ORF">Tci_927050</name>
</gene>
<feature type="non-terminal residue" evidence="1">
    <location>
        <position position="1"/>
    </location>
</feature>
<reference evidence="1" key="1">
    <citation type="journal article" date="2019" name="Sci. Rep.">
        <title>Draft genome of Tanacetum cinerariifolium, the natural source of mosquito coil.</title>
        <authorList>
            <person name="Yamashiro T."/>
            <person name="Shiraishi A."/>
            <person name="Satake H."/>
            <person name="Nakayama K."/>
        </authorList>
    </citation>
    <scope>NUCLEOTIDE SEQUENCE</scope>
</reference>